<evidence type="ECO:0000313" key="2">
    <source>
        <dbReference type="Proteomes" id="UP001642360"/>
    </source>
</evidence>
<keyword evidence="2" id="KW-1185">Reference proteome</keyword>
<dbReference type="EMBL" id="CAUOFW020003467">
    <property type="protein sequence ID" value="CAK9160104.1"/>
    <property type="molecule type" value="Genomic_DNA"/>
</dbReference>
<name>A0ABC8SY26_9AQUA</name>
<dbReference type="Proteomes" id="UP001642360">
    <property type="component" value="Unassembled WGS sequence"/>
</dbReference>
<feature type="non-terminal residue" evidence="1">
    <location>
        <position position="56"/>
    </location>
</feature>
<protein>
    <submittedName>
        <fullName evidence="1">Uncharacterized protein</fullName>
    </submittedName>
</protein>
<accession>A0ABC8SY26</accession>
<proteinExistence type="predicted"/>
<organism evidence="1 2">
    <name type="scientific">Ilex paraguariensis</name>
    <name type="common">yerba mate</name>
    <dbReference type="NCBI Taxonomy" id="185542"/>
    <lineage>
        <taxon>Eukaryota</taxon>
        <taxon>Viridiplantae</taxon>
        <taxon>Streptophyta</taxon>
        <taxon>Embryophyta</taxon>
        <taxon>Tracheophyta</taxon>
        <taxon>Spermatophyta</taxon>
        <taxon>Magnoliopsida</taxon>
        <taxon>eudicotyledons</taxon>
        <taxon>Gunneridae</taxon>
        <taxon>Pentapetalae</taxon>
        <taxon>asterids</taxon>
        <taxon>campanulids</taxon>
        <taxon>Aquifoliales</taxon>
        <taxon>Aquifoliaceae</taxon>
        <taxon>Ilex</taxon>
    </lineage>
</organism>
<reference evidence="1 2" key="1">
    <citation type="submission" date="2024-02" db="EMBL/GenBank/DDBJ databases">
        <authorList>
            <person name="Vignale AGUSTIN F."/>
            <person name="Sosa J E."/>
            <person name="Modenutti C."/>
        </authorList>
    </citation>
    <scope>NUCLEOTIDE SEQUENCE [LARGE SCALE GENOMIC DNA]</scope>
</reference>
<dbReference type="AlphaFoldDB" id="A0ABC8SY26"/>
<gene>
    <name evidence="1" type="ORF">ILEXP_LOCUS28833</name>
</gene>
<comment type="caution">
    <text evidence="1">The sequence shown here is derived from an EMBL/GenBank/DDBJ whole genome shotgun (WGS) entry which is preliminary data.</text>
</comment>
<evidence type="ECO:0000313" key="1">
    <source>
        <dbReference type="EMBL" id="CAK9160104.1"/>
    </source>
</evidence>
<sequence length="56" mass="6352">MRVLDRYGVTNQFKASERTGGRRSPSHDWIAFSAAKTLEVGAMLRIYWSGDGNEYV</sequence>